<dbReference type="Pfam" id="PF25610">
    <property type="entry name" value="HR1_TOCA"/>
    <property type="match status" value="1"/>
</dbReference>
<dbReference type="PROSITE" id="PS51741">
    <property type="entry name" value="F_BAR"/>
    <property type="match status" value="1"/>
</dbReference>
<sequence length="623" mass="68233">MQAALKRRSLSFNSSSARSSPQPSRLRNPLGFLKMSPGLPSVDENLFYMRKGTNGFEELKRYIKQGNDLCKDLAAVLNERCELEQNYARSLSKISQKMSKVASTCAGTVANSWGSVAEAMKREAEVRQEFASNMADEVAKPMKNLSESFHKARKPIEAQVDKAGRTLLDKRSDEAAAKKKAHTAAKDTEKAWDSLSDARIGSKGGGSGGSGDSKADKESNKQEKKCRSSQTAQLKYDRDYYDACFRAELARLEWEATVVKGSEQLQVLETDRLRQSHEMQKKLQHQLSLLAPAFAQLTDRLGQSLRQVDTEADIGMVIEQRGALLQTSEQVLFESYAEDLNNPMDKGRREFALRTYAGFVYADLERELKGKEGVEKLLGVYASGPGGFSDVTSQREASEKLTHILAVVQFLEANQYKLDLALHALTGGDKPVYRLASCLERSKDRQGMPQTILRLAPPALRRAQSVASASGGGQPSPSPSGAAAGRRHPPLNRGATIAAPGNGGGAAAAFSYDDMFDDGTYARIDTLAETDGAALASVRRKSAMAPATPQHQQQPQAPQNRSSLRVCGWARVLYNYDSRQPDELTVREGDVLSVLEKSADGWWLGEDSTGKRGIFPGSYVEEF</sequence>
<dbReference type="SUPFAM" id="SSF103657">
    <property type="entry name" value="BAR/IMD domain-like"/>
    <property type="match status" value="1"/>
</dbReference>
<evidence type="ECO:0000259" key="11">
    <source>
        <dbReference type="PROSITE" id="PS51741"/>
    </source>
</evidence>
<keyword evidence="13" id="KW-1185">Reference proteome</keyword>
<evidence type="ECO:0000256" key="5">
    <source>
        <dbReference type="ARBA" id="ARBA00023054"/>
    </source>
</evidence>
<keyword evidence="6" id="KW-0206">Cytoskeleton</keyword>
<dbReference type="Proteomes" id="UP000215902">
    <property type="component" value="Unassembled WGS sequence"/>
</dbReference>
<proteinExistence type="predicted"/>
<dbReference type="Gene3D" id="1.20.1270.60">
    <property type="entry name" value="Arfaptin homology (AH) domain/BAR domain"/>
    <property type="match status" value="1"/>
</dbReference>
<feature type="compositionally biased region" description="Low complexity" evidence="9">
    <location>
        <begin position="10"/>
        <end position="27"/>
    </location>
</feature>
<dbReference type="SMART" id="SM00055">
    <property type="entry name" value="FCH"/>
    <property type="match status" value="1"/>
</dbReference>
<dbReference type="SMART" id="SM00326">
    <property type="entry name" value="SH3"/>
    <property type="match status" value="1"/>
</dbReference>
<dbReference type="PRINTS" id="PR00452">
    <property type="entry name" value="SH3DOMAIN"/>
</dbReference>
<protein>
    <recommendedName>
        <fullName evidence="14">SH3 domain-containing protein</fullName>
    </recommendedName>
</protein>
<dbReference type="OrthoDB" id="28357at2759"/>
<evidence type="ECO:0000256" key="6">
    <source>
        <dbReference type="ARBA" id="ARBA00023212"/>
    </source>
</evidence>
<dbReference type="EMBL" id="NIVC01000644">
    <property type="protein sequence ID" value="PAA79270.1"/>
    <property type="molecule type" value="Genomic_DNA"/>
</dbReference>
<dbReference type="InterPro" id="IPR027267">
    <property type="entry name" value="AH/BAR_dom_sf"/>
</dbReference>
<evidence type="ECO:0000256" key="3">
    <source>
        <dbReference type="ARBA" id="ARBA00022490"/>
    </source>
</evidence>
<dbReference type="Pfam" id="PF00018">
    <property type="entry name" value="SH3_1"/>
    <property type="match status" value="1"/>
</dbReference>
<dbReference type="AlphaFoldDB" id="A0A267FZL4"/>
<dbReference type="InterPro" id="IPR001452">
    <property type="entry name" value="SH3_domain"/>
</dbReference>
<dbReference type="SUPFAM" id="SSF50044">
    <property type="entry name" value="SH3-domain"/>
    <property type="match status" value="1"/>
</dbReference>
<feature type="region of interest" description="Disordered" evidence="9">
    <location>
        <begin position="463"/>
        <end position="500"/>
    </location>
</feature>
<dbReference type="InterPro" id="IPR001060">
    <property type="entry name" value="FCH_dom"/>
</dbReference>
<feature type="region of interest" description="Disordered" evidence="9">
    <location>
        <begin position="1"/>
        <end position="29"/>
    </location>
</feature>
<dbReference type="InterPro" id="IPR057870">
    <property type="entry name" value="HR1_TOCA"/>
</dbReference>
<dbReference type="Gene3D" id="6.10.140.470">
    <property type="match status" value="1"/>
</dbReference>
<keyword evidence="3" id="KW-0963">Cytoplasm</keyword>
<dbReference type="GO" id="GO:0043226">
    <property type="term" value="C:organelle"/>
    <property type="evidence" value="ECO:0007669"/>
    <property type="project" value="UniProtKB-ARBA"/>
</dbReference>
<evidence type="ECO:0000313" key="13">
    <source>
        <dbReference type="Proteomes" id="UP000215902"/>
    </source>
</evidence>
<feature type="domain" description="F-BAR" evidence="11">
    <location>
        <begin position="40"/>
        <end position="313"/>
    </location>
</feature>
<dbReference type="InterPro" id="IPR031160">
    <property type="entry name" value="F_BAR_dom"/>
</dbReference>
<accession>A0A267FZL4</accession>
<comment type="subcellular location">
    <subcellularLocation>
        <location evidence="1">Cytoplasm</location>
        <location evidence="1">Cytoskeleton</location>
    </subcellularLocation>
</comment>
<evidence type="ECO:0000256" key="8">
    <source>
        <dbReference type="PROSITE-ProRule" id="PRU01077"/>
    </source>
</evidence>
<dbReference type="GO" id="GO:0005886">
    <property type="term" value="C:plasma membrane"/>
    <property type="evidence" value="ECO:0007669"/>
    <property type="project" value="TreeGrafter"/>
</dbReference>
<keyword evidence="4" id="KW-0597">Phosphoprotein</keyword>
<feature type="region of interest" description="Disordered" evidence="9">
    <location>
        <begin position="540"/>
        <end position="562"/>
    </location>
</feature>
<feature type="compositionally biased region" description="Gly residues" evidence="9">
    <location>
        <begin position="202"/>
        <end position="211"/>
    </location>
</feature>
<evidence type="ECO:0000256" key="1">
    <source>
        <dbReference type="ARBA" id="ARBA00004245"/>
    </source>
</evidence>
<feature type="region of interest" description="Disordered" evidence="9">
    <location>
        <begin position="167"/>
        <end position="229"/>
    </location>
</feature>
<evidence type="ECO:0008006" key="14">
    <source>
        <dbReference type="Google" id="ProtNLM"/>
    </source>
</evidence>
<reference evidence="12 13" key="1">
    <citation type="submission" date="2017-06" db="EMBL/GenBank/DDBJ databases">
        <title>A platform for efficient transgenesis in Macrostomum lignano, a flatworm model organism for stem cell research.</title>
        <authorList>
            <person name="Berezikov E."/>
        </authorList>
    </citation>
    <scope>NUCLEOTIDE SEQUENCE [LARGE SCALE GENOMIC DNA]</scope>
    <source>
        <strain evidence="12">DV1</strain>
        <tissue evidence="12">Whole organism</tissue>
    </source>
</reference>
<dbReference type="STRING" id="282301.A0A267FZL4"/>
<organism evidence="12 13">
    <name type="scientific">Macrostomum lignano</name>
    <dbReference type="NCBI Taxonomy" id="282301"/>
    <lineage>
        <taxon>Eukaryota</taxon>
        <taxon>Metazoa</taxon>
        <taxon>Spiralia</taxon>
        <taxon>Lophotrochozoa</taxon>
        <taxon>Platyhelminthes</taxon>
        <taxon>Rhabditophora</taxon>
        <taxon>Macrostomorpha</taxon>
        <taxon>Macrostomida</taxon>
        <taxon>Macrostomidae</taxon>
        <taxon>Macrostomum</taxon>
    </lineage>
</organism>
<name>A0A267FZL4_9PLAT</name>
<feature type="compositionally biased region" description="Basic and acidic residues" evidence="9">
    <location>
        <begin position="167"/>
        <end position="177"/>
    </location>
</feature>
<dbReference type="PROSITE" id="PS50002">
    <property type="entry name" value="SH3"/>
    <property type="match status" value="1"/>
</dbReference>
<feature type="domain" description="SH3" evidence="10">
    <location>
        <begin position="565"/>
        <end position="623"/>
    </location>
</feature>
<dbReference type="Pfam" id="PF00611">
    <property type="entry name" value="FCH"/>
    <property type="match status" value="1"/>
</dbReference>
<keyword evidence="2 7" id="KW-0728">SH3 domain</keyword>
<dbReference type="InterPro" id="IPR036028">
    <property type="entry name" value="SH3-like_dom_sf"/>
</dbReference>
<evidence type="ECO:0000256" key="2">
    <source>
        <dbReference type="ARBA" id="ARBA00022443"/>
    </source>
</evidence>
<evidence type="ECO:0000256" key="7">
    <source>
        <dbReference type="PROSITE-ProRule" id="PRU00192"/>
    </source>
</evidence>
<dbReference type="CDD" id="cd00174">
    <property type="entry name" value="SH3"/>
    <property type="match status" value="1"/>
</dbReference>
<evidence type="ECO:0000313" key="12">
    <source>
        <dbReference type="EMBL" id="PAA79270.1"/>
    </source>
</evidence>
<evidence type="ECO:0000256" key="4">
    <source>
        <dbReference type="ARBA" id="ARBA00022553"/>
    </source>
</evidence>
<gene>
    <name evidence="12" type="ORF">BOX15_Mlig032403g2</name>
</gene>
<feature type="compositionally biased region" description="Basic and acidic residues" evidence="9">
    <location>
        <begin position="213"/>
        <end position="226"/>
    </location>
</feature>
<dbReference type="GO" id="GO:0005737">
    <property type="term" value="C:cytoplasm"/>
    <property type="evidence" value="ECO:0007669"/>
    <property type="project" value="TreeGrafter"/>
</dbReference>
<evidence type="ECO:0000259" key="10">
    <source>
        <dbReference type="PROSITE" id="PS50002"/>
    </source>
</evidence>
<keyword evidence="5 8" id="KW-0175">Coiled coil</keyword>
<feature type="compositionally biased region" description="Low complexity" evidence="9">
    <location>
        <begin position="543"/>
        <end position="559"/>
    </location>
</feature>
<evidence type="ECO:0000256" key="9">
    <source>
        <dbReference type="SAM" id="MobiDB-lite"/>
    </source>
</evidence>
<dbReference type="PANTHER" id="PTHR23065:SF7">
    <property type="entry name" value="NOSTRIN, ISOFORM H"/>
    <property type="match status" value="1"/>
</dbReference>
<dbReference type="PANTHER" id="PTHR23065">
    <property type="entry name" value="PROLINE-SERINE-THREONINE PHOSPHATASE INTERACTING PROTEIN 1"/>
    <property type="match status" value="1"/>
</dbReference>
<comment type="caution">
    <text evidence="12">The sequence shown here is derived from an EMBL/GenBank/DDBJ whole genome shotgun (WGS) entry which is preliminary data.</text>
</comment>
<dbReference type="Gene3D" id="2.30.30.40">
    <property type="entry name" value="SH3 Domains"/>
    <property type="match status" value="1"/>
</dbReference>